<dbReference type="InterPro" id="IPR009057">
    <property type="entry name" value="Homeodomain-like_sf"/>
</dbReference>
<dbReference type="FunFam" id="3.40.50.300:FF:000006">
    <property type="entry name" value="DNA-binding transcriptional regulator NtrC"/>
    <property type="match status" value="1"/>
</dbReference>
<evidence type="ECO:0000256" key="6">
    <source>
        <dbReference type="PROSITE-ProRule" id="PRU00703"/>
    </source>
</evidence>
<keyword evidence="4" id="KW-0238">DNA-binding</keyword>
<dbReference type="InterPro" id="IPR003593">
    <property type="entry name" value="AAA+_ATPase"/>
</dbReference>
<dbReference type="Pfam" id="PF00158">
    <property type="entry name" value="Sigma54_activat"/>
    <property type="match status" value="1"/>
</dbReference>
<protein>
    <submittedName>
        <fullName evidence="9">Sigma 54-interacting transcriptional regulator</fullName>
    </submittedName>
</protein>
<keyword evidence="5" id="KW-0804">Transcription</keyword>
<feature type="domain" description="Sigma-54 factor interaction" evidence="7">
    <location>
        <begin position="262"/>
        <end position="492"/>
    </location>
</feature>
<dbReference type="CDD" id="cd00130">
    <property type="entry name" value="PAS"/>
    <property type="match status" value="1"/>
</dbReference>
<evidence type="ECO:0000259" key="7">
    <source>
        <dbReference type="PROSITE" id="PS50045"/>
    </source>
</evidence>
<dbReference type="Pfam" id="PF00571">
    <property type="entry name" value="CBS"/>
    <property type="match status" value="2"/>
</dbReference>
<dbReference type="PROSITE" id="PS00676">
    <property type="entry name" value="SIGMA54_INTERACT_2"/>
    <property type="match status" value="1"/>
</dbReference>
<comment type="caution">
    <text evidence="9">The sequence shown here is derived from an EMBL/GenBank/DDBJ whole genome shotgun (WGS) entry which is preliminary data.</text>
</comment>
<dbReference type="Gene3D" id="3.10.580.10">
    <property type="entry name" value="CBS-domain"/>
    <property type="match status" value="1"/>
</dbReference>
<dbReference type="CDD" id="cd00009">
    <property type="entry name" value="AAA"/>
    <property type="match status" value="1"/>
</dbReference>
<evidence type="ECO:0000256" key="4">
    <source>
        <dbReference type="ARBA" id="ARBA00023125"/>
    </source>
</evidence>
<dbReference type="InterPro" id="IPR027417">
    <property type="entry name" value="P-loop_NTPase"/>
</dbReference>
<dbReference type="SUPFAM" id="SSF55785">
    <property type="entry name" value="PYP-like sensor domain (PAS domain)"/>
    <property type="match status" value="1"/>
</dbReference>
<dbReference type="InterPro" id="IPR000644">
    <property type="entry name" value="CBS_dom"/>
</dbReference>
<dbReference type="RefSeq" id="WP_181731810.1">
    <property type="nucleotide sequence ID" value="NZ_JACEIR010000003.1"/>
</dbReference>
<keyword evidence="6" id="KW-0129">CBS domain</keyword>
<gene>
    <name evidence="9" type="ORF">I8U20_04430</name>
</gene>
<dbReference type="Gene3D" id="3.90.1280.20">
    <property type="match status" value="1"/>
</dbReference>
<dbReference type="SUPFAM" id="SSF52540">
    <property type="entry name" value="P-loop containing nucleoside triphosphate hydrolases"/>
    <property type="match status" value="1"/>
</dbReference>
<dbReference type="PROSITE" id="PS50045">
    <property type="entry name" value="SIGMA54_INTERACT_4"/>
    <property type="match status" value="1"/>
</dbReference>
<dbReference type="GO" id="GO:0005524">
    <property type="term" value="F:ATP binding"/>
    <property type="evidence" value="ECO:0007669"/>
    <property type="project" value="UniProtKB-KW"/>
</dbReference>
<dbReference type="InterPro" id="IPR025944">
    <property type="entry name" value="Sigma_54_int_dom_CS"/>
</dbReference>
<dbReference type="Proteomes" id="UP000633619">
    <property type="component" value="Unassembled WGS sequence"/>
</dbReference>
<evidence type="ECO:0000256" key="1">
    <source>
        <dbReference type="ARBA" id="ARBA00022741"/>
    </source>
</evidence>
<dbReference type="CDD" id="cd02205">
    <property type="entry name" value="CBS_pair_SF"/>
    <property type="match status" value="1"/>
</dbReference>
<dbReference type="SUPFAM" id="SSF54631">
    <property type="entry name" value="CBS-domain pair"/>
    <property type="match status" value="1"/>
</dbReference>
<dbReference type="InterPro" id="IPR025943">
    <property type="entry name" value="Sigma_54_int_dom_ATP-bd_2"/>
</dbReference>
<dbReference type="Pfam" id="PF02954">
    <property type="entry name" value="HTH_8"/>
    <property type="match status" value="1"/>
</dbReference>
<dbReference type="Gene3D" id="1.10.8.60">
    <property type="match status" value="1"/>
</dbReference>
<name>A0A8I1A4B7_THEIN</name>
<evidence type="ECO:0000313" key="10">
    <source>
        <dbReference type="Proteomes" id="UP000633619"/>
    </source>
</evidence>
<evidence type="ECO:0000256" key="5">
    <source>
        <dbReference type="ARBA" id="ARBA00023163"/>
    </source>
</evidence>
<dbReference type="PANTHER" id="PTHR32071:SF57">
    <property type="entry name" value="C4-DICARBOXYLATE TRANSPORT TRANSCRIPTIONAL REGULATORY PROTEIN DCTD"/>
    <property type="match status" value="1"/>
</dbReference>
<dbReference type="PRINTS" id="PR01590">
    <property type="entry name" value="HTHFIS"/>
</dbReference>
<dbReference type="InterPro" id="IPR002197">
    <property type="entry name" value="HTH_Fis"/>
</dbReference>
<dbReference type="GO" id="GO:0006355">
    <property type="term" value="P:regulation of DNA-templated transcription"/>
    <property type="evidence" value="ECO:0007669"/>
    <property type="project" value="InterPro"/>
</dbReference>
<keyword evidence="3" id="KW-0805">Transcription regulation</keyword>
<accession>A0A8I1A4B7</accession>
<dbReference type="Gene3D" id="3.30.450.20">
    <property type="entry name" value="PAS domain"/>
    <property type="match status" value="1"/>
</dbReference>
<organism evidence="9 10">
    <name type="scientific">Thermoactinomyces intermedius</name>
    <dbReference type="NCBI Taxonomy" id="2024"/>
    <lineage>
        <taxon>Bacteria</taxon>
        <taxon>Bacillati</taxon>
        <taxon>Bacillota</taxon>
        <taxon>Bacilli</taxon>
        <taxon>Bacillales</taxon>
        <taxon>Thermoactinomycetaceae</taxon>
        <taxon>Thermoactinomyces</taxon>
    </lineage>
</organism>
<dbReference type="InterPro" id="IPR025662">
    <property type="entry name" value="Sigma_54_int_dom_ATP-bd_1"/>
</dbReference>
<dbReference type="AlphaFoldDB" id="A0A8I1A4B7"/>
<dbReference type="PROSITE" id="PS00688">
    <property type="entry name" value="SIGMA54_INTERACT_3"/>
    <property type="match status" value="1"/>
</dbReference>
<dbReference type="Pfam" id="PF25601">
    <property type="entry name" value="AAA_lid_14"/>
    <property type="match status" value="1"/>
</dbReference>
<keyword evidence="10" id="KW-1185">Reference proteome</keyword>
<dbReference type="InterPro" id="IPR002078">
    <property type="entry name" value="Sigma_54_int"/>
</dbReference>
<dbReference type="InterPro" id="IPR035965">
    <property type="entry name" value="PAS-like_dom_sf"/>
</dbReference>
<feature type="domain" description="CBS" evidence="8">
    <location>
        <begin position="8"/>
        <end position="64"/>
    </location>
</feature>
<evidence type="ECO:0000256" key="3">
    <source>
        <dbReference type="ARBA" id="ARBA00023015"/>
    </source>
</evidence>
<dbReference type="PROSITE" id="PS00675">
    <property type="entry name" value="SIGMA54_INTERACT_1"/>
    <property type="match status" value="1"/>
</dbReference>
<evidence type="ECO:0000259" key="8">
    <source>
        <dbReference type="PROSITE" id="PS51371"/>
    </source>
</evidence>
<dbReference type="Gene3D" id="3.40.50.300">
    <property type="entry name" value="P-loop containing nucleotide triphosphate hydrolases"/>
    <property type="match status" value="1"/>
</dbReference>
<proteinExistence type="predicted"/>
<dbReference type="SUPFAM" id="SSF46689">
    <property type="entry name" value="Homeodomain-like"/>
    <property type="match status" value="1"/>
</dbReference>
<evidence type="ECO:0000313" key="9">
    <source>
        <dbReference type="EMBL" id="MBH8594574.1"/>
    </source>
</evidence>
<keyword evidence="1" id="KW-0547">Nucleotide-binding</keyword>
<dbReference type="PANTHER" id="PTHR32071">
    <property type="entry name" value="TRANSCRIPTIONAL REGULATORY PROTEIN"/>
    <property type="match status" value="1"/>
</dbReference>
<dbReference type="SMART" id="SM00091">
    <property type="entry name" value="PAS"/>
    <property type="match status" value="1"/>
</dbReference>
<sequence length="569" mass="64116">MIRLQEILKKVDVFLHPEDSVRDAAAKLLRSPSEAIPVVDPRGTFLGAVTRDHLLQMVLRKLPLHAPIQDHFPQDDSFAVSNPSWEEILEKMVHSQVETVFVLDREGQVTGSLSRSDLLRMLFSRCRMMERILEQGSDGWFLVNEEEKMVFANQNLLELMACSGKEWLGKPIGQLLPGLKLKDMMKTGKAEVSGWLEANGIRYLVHGCPVFENGKVAGVAGKVIYRHWDQIKKRLEQLDEGLNAETGGKRQTKPSLFTWKQVISRDPEVERLKWCARKAAAGDSTILIRGESGTGKELVAHAIHVDSPRRNGPFVTVNCAAVPEHLMEAEFFGYDEGAFTGAGKKGKPGKLELADGGTLFLDEIGDMSLKLQAKLLRVLEEKSFYRVGGTRRIETDVRIIAATNQCLEEMIRKGTFREDLFYRLNVIALNIPPLRKRKQDILPLCRHFVKELNQKLRTAITGIDPEAEQILLNYHWPGNVRELKNTLERAMIFAGHGIIRWQDLPSPLRDLKETACQKEDGLLKQAEKNAICQALLETGGNKVKAARLLGISRSVLYEKLKKYELSSAF</sequence>
<dbReference type="SMART" id="SM00382">
    <property type="entry name" value="AAA"/>
    <property type="match status" value="1"/>
</dbReference>
<dbReference type="EMBL" id="JAECVW010000002">
    <property type="protein sequence ID" value="MBH8594574.1"/>
    <property type="molecule type" value="Genomic_DNA"/>
</dbReference>
<dbReference type="PROSITE" id="PS51371">
    <property type="entry name" value="CBS"/>
    <property type="match status" value="1"/>
</dbReference>
<keyword evidence="2" id="KW-0067">ATP-binding</keyword>
<dbReference type="Gene3D" id="1.10.10.60">
    <property type="entry name" value="Homeodomain-like"/>
    <property type="match status" value="1"/>
</dbReference>
<dbReference type="InterPro" id="IPR000014">
    <property type="entry name" value="PAS"/>
</dbReference>
<evidence type="ECO:0000256" key="2">
    <source>
        <dbReference type="ARBA" id="ARBA00022840"/>
    </source>
</evidence>
<reference evidence="9 10" key="1">
    <citation type="submission" date="2020-12" db="EMBL/GenBank/DDBJ databases">
        <title>WGS of Thermoactinomyces spp.</title>
        <authorList>
            <person name="Cheng K."/>
        </authorList>
    </citation>
    <scope>NUCLEOTIDE SEQUENCE [LARGE SCALE GENOMIC DNA]</scope>
    <source>
        <strain evidence="10">CICC 10671\DSM 43846</strain>
    </source>
</reference>
<dbReference type="GO" id="GO:0043565">
    <property type="term" value="F:sequence-specific DNA binding"/>
    <property type="evidence" value="ECO:0007669"/>
    <property type="project" value="InterPro"/>
</dbReference>
<dbReference type="InterPro" id="IPR058031">
    <property type="entry name" value="AAA_lid_NorR"/>
</dbReference>
<dbReference type="InterPro" id="IPR046342">
    <property type="entry name" value="CBS_dom_sf"/>
</dbReference>